<gene>
    <name evidence="1" type="ORF">CDV31_015700</name>
</gene>
<protein>
    <submittedName>
        <fullName evidence="1">Uncharacterized protein</fullName>
    </submittedName>
</protein>
<dbReference type="EMBL" id="NIZV01000430">
    <property type="protein sequence ID" value="RSL90406.1"/>
    <property type="molecule type" value="Genomic_DNA"/>
</dbReference>
<evidence type="ECO:0000313" key="2">
    <source>
        <dbReference type="Proteomes" id="UP000288429"/>
    </source>
</evidence>
<dbReference type="AlphaFoldDB" id="A0A428SKX4"/>
<organism evidence="1 2">
    <name type="scientific">Fusarium ambrosium</name>
    <dbReference type="NCBI Taxonomy" id="131363"/>
    <lineage>
        <taxon>Eukaryota</taxon>
        <taxon>Fungi</taxon>
        <taxon>Dikarya</taxon>
        <taxon>Ascomycota</taxon>
        <taxon>Pezizomycotina</taxon>
        <taxon>Sordariomycetes</taxon>
        <taxon>Hypocreomycetidae</taxon>
        <taxon>Hypocreales</taxon>
        <taxon>Nectriaceae</taxon>
        <taxon>Fusarium</taxon>
        <taxon>Fusarium solani species complex</taxon>
    </lineage>
</organism>
<reference evidence="1 2" key="1">
    <citation type="submission" date="2017-06" db="EMBL/GenBank/DDBJ databases">
        <title>Cmopartive genomic analysis of Ambrosia Fusariam Clade fungi.</title>
        <authorList>
            <person name="Stajich J.E."/>
            <person name="Carrillo J."/>
            <person name="Kijimoto T."/>
            <person name="Eskalen A."/>
            <person name="O'Donnell K."/>
            <person name="Kasson M."/>
        </authorList>
    </citation>
    <scope>NUCLEOTIDE SEQUENCE [LARGE SCALE GENOMIC DNA]</scope>
    <source>
        <strain evidence="1 2">NRRL 20438</strain>
    </source>
</reference>
<sequence>MNSRIQFQFRVMAMATVDHLCPPFMLTVLTWRDGIPEVNMTDETNHDVTMYLSITRLTISPCLPPYSTVYGKADSMFNPFVFHNITTNTSGEMNKAVYEAEIVEKHVKPLLEEGRTFVLEEDGDSGAQS</sequence>
<keyword evidence="2" id="KW-1185">Reference proteome</keyword>
<proteinExistence type="predicted"/>
<comment type="caution">
    <text evidence="1">The sequence shown here is derived from an EMBL/GenBank/DDBJ whole genome shotgun (WGS) entry which is preliminary data.</text>
</comment>
<dbReference type="Proteomes" id="UP000288429">
    <property type="component" value="Unassembled WGS sequence"/>
</dbReference>
<evidence type="ECO:0000313" key="1">
    <source>
        <dbReference type="EMBL" id="RSL90406.1"/>
    </source>
</evidence>
<accession>A0A428SKX4</accession>
<name>A0A428SKX4_9HYPO</name>